<proteinExistence type="predicted"/>
<protein>
    <recommendedName>
        <fullName evidence="3">SWIM-type domain-containing protein</fullName>
    </recommendedName>
</protein>
<dbReference type="Proteomes" id="UP001558613">
    <property type="component" value="Unassembled WGS sequence"/>
</dbReference>
<evidence type="ECO:0000313" key="1">
    <source>
        <dbReference type="EMBL" id="KAL1261037.1"/>
    </source>
</evidence>
<keyword evidence="2" id="KW-1185">Reference proteome</keyword>
<dbReference type="EMBL" id="JAYMGO010000015">
    <property type="protein sequence ID" value="KAL1261037.1"/>
    <property type="molecule type" value="Genomic_DNA"/>
</dbReference>
<evidence type="ECO:0008006" key="3">
    <source>
        <dbReference type="Google" id="ProtNLM"/>
    </source>
</evidence>
<name>A0ABR3M7F7_9TELE</name>
<comment type="caution">
    <text evidence="1">The sequence shown here is derived from an EMBL/GenBank/DDBJ whole genome shotgun (WGS) entry which is preliminary data.</text>
</comment>
<reference evidence="1 2" key="1">
    <citation type="submission" date="2023-09" db="EMBL/GenBank/DDBJ databases">
        <authorList>
            <person name="Wang M."/>
        </authorList>
    </citation>
    <scope>NUCLEOTIDE SEQUENCE [LARGE SCALE GENOMIC DNA]</scope>
    <source>
        <strain evidence="1">GT-2023</strain>
        <tissue evidence="1">Liver</tissue>
    </source>
</reference>
<gene>
    <name evidence="1" type="ORF">QQF64_008864</name>
</gene>
<organism evidence="1 2">
    <name type="scientific">Cirrhinus molitorella</name>
    <name type="common">mud carp</name>
    <dbReference type="NCBI Taxonomy" id="172907"/>
    <lineage>
        <taxon>Eukaryota</taxon>
        <taxon>Metazoa</taxon>
        <taxon>Chordata</taxon>
        <taxon>Craniata</taxon>
        <taxon>Vertebrata</taxon>
        <taxon>Euteleostomi</taxon>
        <taxon>Actinopterygii</taxon>
        <taxon>Neopterygii</taxon>
        <taxon>Teleostei</taxon>
        <taxon>Ostariophysi</taxon>
        <taxon>Cypriniformes</taxon>
        <taxon>Cyprinidae</taxon>
        <taxon>Labeoninae</taxon>
        <taxon>Labeonini</taxon>
        <taxon>Cirrhinus</taxon>
    </lineage>
</organism>
<sequence>MRSGSVTIVCECTIVYQCGAGTTGNECWHKCFHLLNRTKDTAPAFWDAPKVLLGANENLRNLRMIFIVAEQQACYRGALMCRQSECRF</sequence>
<accession>A0ABR3M7F7</accession>
<evidence type="ECO:0000313" key="2">
    <source>
        <dbReference type="Proteomes" id="UP001558613"/>
    </source>
</evidence>